<dbReference type="PROSITE" id="PS50005">
    <property type="entry name" value="TPR"/>
    <property type="match status" value="2"/>
</dbReference>
<gene>
    <name evidence="5" type="ORF">N4264_24330</name>
</gene>
<keyword evidence="1" id="KW-0677">Repeat</keyword>
<name>A0ABY6BCQ4_9GAMM</name>
<evidence type="ECO:0000256" key="1">
    <source>
        <dbReference type="ARBA" id="ARBA00022737"/>
    </source>
</evidence>
<organism evidence="5 6">
    <name type="scientific">Tahibacter amnicola</name>
    <dbReference type="NCBI Taxonomy" id="2976241"/>
    <lineage>
        <taxon>Bacteria</taxon>
        <taxon>Pseudomonadati</taxon>
        <taxon>Pseudomonadota</taxon>
        <taxon>Gammaproteobacteria</taxon>
        <taxon>Lysobacterales</taxon>
        <taxon>Rhodanobacteraceae</taxon>
        <taxon>Tahibacter</taxon>
    </lineage>
</organism>
<dbReference type="PANTHER" id="PTHR44943">
    <property type="entry name" value="CELLULOSE SYNTHASE OPERON PROTEIN C"/>
    <property type="match status" value="1"/>
</dbReference>
<dbReference type="RefSeq" id="WP_261694792.1">
    <property type="nucleotide sequence ID" value="NZ_CP104694.1"/>
</dbReference>
<dbReference type="EMBL" id="CP104694">
    <property type="protein sequence ID" value="UXI67823.1"/>
    <property type="molecule type" value="Genomic_DNA"/>
</dbReference>
<protein>
    <submittedName>
        <fullName evidence="5">Tetratricopeptide repeat protein</fullName>
    </submittedName>
</protein>
<dbReference type="PROSITE" id="PS51257">
    <property type="entry name" value="PROKAR_LIPOPROTEIN"/>
    <property type="match status" value="1"/>
</dbReference>
<keyword evidence="6" id="KW-1185">Reference proteome</keyword>
<dbReference type="InterPro" id="IPR011990">
    <property type="entry name" value="TPR-like_helical_dom_sf"/>
</dbReference>
<dbReference type="Gene3D" id="1.25.40.10">
    <property type="entry name" value="Tetratricopeptide repeat domain"/>
    <property type="match status" value="2"/>
</dbReference>
<keyword evidence="4" id="KW-0732">Signal</keyword>
<dbReference type="SUPFAM" id="SSF48452">
    <property type="entry name" value="TPR-like"/>
    <property type="match status" value="2"/>
</dbReference>
<accession>A0ABY6BCQ4</accession>
<dbReference type="PANTHER" id="PTHR44943:SF8">
    <property type="entry name" value="TPR REPEAT-CONTAINING PROTEIN MJ0263"/>
    <property type="match status" value="1"/>
</dbReference>
<proteinExistence type="predicted"/>
<feature type="signal peptide" evidence="4">
    <location>
        <begin position="1"/>
        <end position="22"/>
    </location>
</feature>
<evidence type="ECO:0000313" key="6">
    <source>
        <dbReference type="Proteomes" id="UP001064632"/>
    </source>
</evidence>
<dbReference type="InterPro" id="IPR051685">
    <property type="entry name" value="Ycf3/AcsC/BcsC/TPR_MFPF"/>
</dbReference>
<evidence type="ECO:0000313" key="5">
    <source>
        <dbReference type="EMBL" id="UXI67823.1"/>
    </source>
</evidence>
<dbReference type="InterPro" id="IPR019734">
    <property type="entry name" value="TPR_rpt"/>
</dbReference>
<dbReference type="SMART" id="SM00028">
    <property type="entry name" value="TPR"/>
    <property type="match status" value="6"/>
</dbReference>
<dbReference type="Pfam" id="PF13432">
    <property type="entry name" value="TPR_16"/>
    <property type="match status" value="1"/>
</dbReference>
<keyword evidence="2 3" id="KW-0802">TPR repeat</keyword>
<evidence type="ECO:0000256" key="2">
    <source>
        <dbReference type="ARBA" id="ARBA00022803"/>
    </source>
</evidence>
<sequence>MNRIRLALACALALGCAASAFAAGVIKPLPQPDLSRLDKAQAETLQKTREAFETARKTLIGPPLAEAYALIAGDYARAGYPEIAEVALFNANAVAPEDGRWIYVQGVLASQRNQAAVARDYFEKAFAVDKKYLPIRVALVTALLAQGEVARAGQLVDEGIGIAKTEPKLYALRGEVALKQNRPADAVVAYTEALKLDPNANKLYGPLADALQAKGDAAGAAAARQKAGQTPPRLADPLAVGFSRTGPKPTEDPIALATFFANAGQYAVARQHLDRALQEKPGNVGILGMYARIEAMAGNLDAARARADAAIKAAPDDALPVLTRGVIAETAGNEDAARADYEKVIKADPKLAEPRLLLGNHWMRKGQYAQAIEQYRQLTVIDAERLENYNRLAAAQVLAGKCADALKDVDAGLRAHPRNALLVQLFVRLASTCRQAGDAERGMALDLGKRLYNQVPSPQITEALALAQAANGHFDEAVQLQGAAIFAAVRDGGNAAADHYRDYFQRFQARQLPERPWPATIAYYKPEPLRPIPAADAEPAK</sequence>
<evidence type="ECO:0000256" key="4">
    <source>
        <dbReference type="SAM" id="SignalP"/>
    </source>
</evidence>
<feature type="repeat" description="TPR" evidence="3">
    <location>
        <begin position="167"/>
        <end position="200"/>
    </location>
</feature>
<reference evidence="5" key="1">
    <citation type="submission" date="2022-09" db="EMBL/GenBank/DDBJ databases">
        <title>Tahibacter sp. nov., isolated from a fresh water.</title>
        <authorList>
            <person name="Baek J.H."/>
            <person name="Lee J.K."/>
            <person name="Kim J.M."/>
            <person name="Jeon C.O."/>
        </authorList>
    </citation>
    <scope>NUCLEOTIDE SEQUENCE</scope>
    <source>
        <strain evidence="5">W38</strain>
    </source>
</reference>
<feature type="chain" id="PRO_5047469624" evidence="4">
    <location>
        <begin position="23"/>
        <end position="541"/>
    </location>
</feature>
<evidence type="ECO:0000256" key="3">
    <source>
        <dbReference type="PROSITE-ProRule" id="PRU00339"/>
    </source>
</evidence>
<feature type="repeat" description="TPR" evidence="3">
    <location>
        <begin position="352"/>
        <end position="385"/>
    </location>
</feature>
<dbReference type="Pfam" id="PF14559">
    <property type="entry name" value="TPR_19"/>
    <property type="match status" value="2"/>
</dbReference>
<dbReference type="Proteomes" id="UP001064632">
    <property type="component" value="Chromosome"/>
</dbReference>